<protein>
    <submittedName>
        <fullName evidence="4">Ankyrin</fullName>
    </submittedName>
</protein>
<reference evidence="4" key="1">
    <citation type="journal article" date="2020" name="Stud. Mycol.">
        <title>101 Dothideomycetes genomes: a test case for predicting lifestyles and emergence of pathogens.</title>
        <authorList>
            <person name="Haridas S."/>
            <person name="Albert R."/>
            <person name="Binder M."/>
            <person name="Bloem J."/>
            <person name="Labutti K."/>
            <person name="Salamov A."/>
            <person name="Andreopoulos B."/>
            <person name="Baker S."/>
            <person name="Barry K."/>
            <person name="Bills G."/>
            <person name="Bluhm B."/>
            <person name="Cannon C."/>
            <person name="Castanera R."/>
            <person name="Culley D."/>
            <person name="Daum C."/>
            <person name="Ezra D."/>
            <person name="Gonzalez J."/>
            <person name="Henrissat B."/>
            <person name="Kuo A."/>
            <person name="Liang C."/>
            <person name="Lipzen A."/>
            <person name="Lutzoni F."/>
            <person name="Magnuson J."/>
            <person name="Mondo S."/>
            <person name="Nolan M."/>
            <person name="Ohm R."/>
            <person name="Pangilinan J."/>
            <person name="Park H.-J."/>
            <person name="Ramirez L."/>
            <person name="Alfaro M."/>
            <person name="Sun H."/>
            <person name="Tritt A."/>
            <person name="Yoshinaga Y."/>
            <person name="Zwiers L.-H."/>
            <person name="Turgeon B."/>
            <person name="Goodwin S."/>
            <person name="Spatafora J."/>
            <person name="Crous P."/>
            <person name="Grigoriev I."/>
        </authorList>
    </citation>
    <scope>NUCLEOTIDE SEQUENCE</scope>
    <source>
        <strain evidence="4">CBS 130266</strain>
    </source>
</reference>
<evidence type="ECO:0000256" key="2">
    <source>
        <dbReference type="ARBA" id="ARBA00023043"/>
    </source>
</evidence>
<dbReference type="Gene3D" id="1.25.40.20">
    <property type="entry name" value="Ankyrin repeat-containing domain"/>
    <property type="match status" value="2"/>
</dbReference>
<organism evidence="4 5">
    <name type="scientific">Tothia fuscella</name>
    <dbReference type="NCBI Taxonomy" id="1048955"/>
    <lineage>
        <taxon>Eukaryota</taxon>
        <taxon>Fungi</taxon>
        <taxon>Dikarya</taxon>
        <taxon>Ascomycota</taxon>
        <taxon>Pezizomycotina</taxon>
        <taxon>Dothideomycetes</taxon>
        <taxon>Pleosporomycetidae</taxon>
        <taxon>Venturiales</taxon>
        <taxon>Cylindrosympodiaceae</taxon>
        <taxon>Tothia</taxon>
    </lineage>
</organism>
<dbReference type="SMART" id="SM00248">
    <property type="entry name" value="ANK"/>
    <property type="match status" value="2"/>
</dbReference>
<evidence type="ECO:0000313" key="4">
    <source>
        <dbReference type="EMBL" id="KAF2434571.1"/>
    </source>
</evidence>
<keyword evidence="1" id="KW-0677">Repeat</keyword>
<evidence type="ECO:0000313" key="5">
    <source>
        <dbReference type="Proteomes" id="UP000800235"/>
    </source>
</evidence>
<name>A0A9P4U2I1_9PEZI</name>
<sequence>ELFQWLLDHGADINHQQQGGAGCVLDTAALNHSTGTVSFLLAKGADIRQSVGLHCAIMRTDDQGANMLNYLLDHGADINALEYQHVPDYFNTKREHGLGSPLQMAVRKGKSNLVRLLLESGANPLVMNTRGQIPARYLKEGDVETREFLQKYTS</sequence>
<comment type="caution">
    <text evidence="4">The sequence shown here is derived from an EMBL/GenBank/DDBJ whole genome shotgun (WGS) entry which is preliminary data.</text>
</comment>
<feature type="repeat" description="ANK" evidence="3">
    <location>
        <begin position="100"/>
        <end position="129"/>
    </location>
</feature>
<dbReference type="OrthoDB" id="1722345at2759"/>
<dbReference type="SUPFAM" id="SSF48403">
    <property type="entry name" value="Ankyrin repeat"/>
    <property type="match status" value="1"/>
</dbReference>
<evidence type="ECO:0000256" key="3">
    <source>
        <dbReference type="PROSITE-ProRule" id="PRU00023"/>
    </source>
</evidence>
<dbReference type="Pfam" id="PF12796">
    <property type="entry name" value="Ank_2"/>
    <property type="match status" value="1"/>
</dbReference>
<dbReference type="PANTHER" id="PTHR24198:SF165">
    <property type="entry name" value="ANKYRIN REPEAT-CONTAINING PROTEIN-RELATED"/>
    <property type="match status" value="1"/>
</dbReference>
<dbReference type="AlphaFoldDB" id="A0A9P4U2I1"/>
<keyword evidence="2 3" id="KW-0040">ANK repeat</keyword>
<accession>A0A9P4U2I1</accession>
<dbReference type="Pfam" id="PF00023">
    <property type="entry name" value="Ank"/>
    <property type="match status" value="1"/>
</dbReference>
<proteinExistence type="predicted"/>
<dbReference type="Proteomes" id="UP000800235">
    <property type="component" value="Unassembled WGS sequence"/>
</dbReference>
<dbReference type="EMBL" id="MU007016">
    <property type="protein sequence ID" value="KAF2434571.1"/>
    <property type="molecule type" value="Genomic_DNA"/>
</dbReference>
<dbReference type="PANTHER" id="PTHR24198">
    <property type="entry name" value="ANKYRIN REPEAT AND PROTEIN KINASE DOMAIN-CONTAINING PROTEIN"/>
    <property type="match status" value="1"/>
</dbReference>
<dbReference type="InterPro" id="IPR036770">
    <property type="entry name" value="Ankyrin_rpt-contain_sf"/>
</dbReference>
<evidence type="ECO:0000256" key="1">
    <source>
        <dbReference type="ARBA" id="ARBA00022737"/>
    </source>
</evidence>
<feature type="repeat" description="ANK" evidence="3">
    <location>
        <begin position="48"/>
        <end position="83"/>
    </location>
</feature>
<feature type="non-terminal residue" evidence="4">
    <location>
        <position position="1"/>
    </location>
</feature>
<dbReference type="InterPro" id="IPR002110">
    <property type="entry name" value="Ankyrin_rpt"/>
</dbReference>
<keyword evidence="5" id="KW-1185">Reference proteome</keyword>
<gene>
    <name evidence="4" type="ORF">EJ08DRAFT_582122</name>
</gene>
<dbReference type="PROSITE" id="PS50088">
    <property type="entry name" value="ANK_REPEAT"/>
    <property type="match status" value="2"/>
</dbReference>
<dbReference type="PROSITE" id="PS50297">
    <property type="entry name" value="ANK_REP_REGION"/>
    <property type="match status" value="1"/>
</dbReference>